<evidence type="ECO:0000313" key="4">
    <source>
        <dbReference type="Proteomes" id="UP001212498"/>
    </source>
</evidence>
<protein>
    <recommendedName>
        <fullName evidence="2">RNA polymerase sigma-70 region 2 domain-containing protein</fullName>
    </recommendedName>
</protein>
<dbReference type="Gene3D" id="1.10.1740.10">
    <property type="match status" value="1"/>
</dbReference>
<feature type="domain" description="RNA polymerase sigma-70 region 2" evidence="2">
    <location>
        <begin position="48"/>
        <end position="82"/>
    </location>
</feature>
<name>A0ABT4SRC8_9ACTN</name>
<dbReference type="Proteomes" id="UP001212498">
    <property type="component" value="Unassembled WGS sequence"/>
</dbReference>
<evidence type="ECO:0000313" key="3">
    <source>
        <dbReference type="EMBL" id="MDA0639610.1"/>
    </source>
</evidence>
<organism evidence="3 4">
    <name type="scientific">Nonomuraea ferruginea</name>
    <dbReference type="NCBI Taxonomy" id="46174"/>
    <lineage>
        <taxon>Bacteria</taxon>
        <taxon>Bacillati</taxon>
        <taxon>Actinomycetota</taxon>
        <taxon>Actinomycetes</taxon>
        <taxon>Streptosporangiales</taxon>
        <taxon>Streptosporangiaceae</taxon>
        <taxon>Nonomuraea</taxon>
    </lineage>
</organism>
<feature type="region of interest" description="Disordered" evidence="1">
    <location>
        <begin position="103"/>
        <end position="136"/>
    </location>
</feature>
<keyword evidence="4" id="KW-1185">Reference proteome</keyword>
<comment type="caution">
    <text evidence="3">The sequence shown here is derived from an EMBL/GenBank/DDBJ whole genome shotgun (WGS) entry which is preliminary data.</text>
</comment>
<accession>A0ABT4SRC8</accession>
<reference evidence="3 4" key="1">
    <citation type="submission" date="2022-11" db="EMBL/GenBank/DDBJ databases">
        <title>Nonomuraea corallina sp. nov., a new species of the genus Nonomuraea isolated from sea side sediment in Thai sea.</title>
        <authorList>
            <person name="Ngamcharungchit C."/>
            <person name="Matsumoto A."/>
            <person name="Suriyachadkun C."/>
            <person name="Panbangred W."/>
            <person name="Inahashi Y."/>
            <person name="Intra B."/>
        </authorList>
    </citation>
    <scope>NUCLEOTIDE SEQUENCE [LARGE SCALE GENOMIC DNA]</scope>
    <source>
        <strain evidence="3 4">DSM 43553</strain>
    </source>
</reference>
<dbReference type="InterPro" id="IPR013325">
    <property type="entry name" value="RNA_pol_sigma_r2"/>
</dbReference>
<dbReference type="InterPro" id="IPR007627">
    <property type="entry name" value="RNA_pol_sigma70_r2"/>
</dbReference>
<proteinExistence type="predicted"/>
<dbReference type="Pfam" id="PF04542">
    <property type="entry name" value="Sigma70_r2"/>
    <property type="match status" value="1"/>
</dbReference>
<dbReference type="SUPFAM" id="SSF88946">
    <property type="entry name" value="Sigma2 domain of RNA polymerase sigma factors"/>
    <property type="match status" value="1"/>
</dbReference>
<feature type="compositionally biased region" description="Low complexity" evidence="1">
    <location>
        <begin position="117"/>
        <end position="136"/>
    </location>
</feature>
<evidence type="ECO:0000259" key="2">
    <source>
        <dbReference type="Pfam" id="PF04542"/>
    </source>
</evidence>
<gene>
    <name evidence="3" type="ORF">OUY24_03130</name>
</gene>
<evidence type="ECO:0000256" key="1">
    <source>
        <dbReference type="SAM" id="MobiDB-lite"/>
    </source>
</evidence>
<sequence>MYPTCPEHLGPDSFPATCNTAQGAGHLPRCPALSRGDFVTHRDRFEAIYDAYYPAIHQYAARRTGSADDTADVISETFLTAWPDGERGCCGCTAWPRGAGAGLLGGADQRADRQAVRRPSTPTRRSPSTSPATISP</sequence>
<dbReference type="EMBL" id="JAPNUD010000005">
    <property type="protein sequence ID" value="MDA0639610.1"/>
    <property type="molecule type" value="Genomic_DNA"/>
</dbReference>
<dbReference type="RefSeq" id="WP_271275135.1">
    <property type="nucleotide sequence ID" value="NZ_BAABFD010000005.1"/>
</dbReference>